<evidence type="ECO:0000313" key="2">
    <source>
        <dbReference type="EMBL" id="CAB3390040.1"/>
    </source>
</evidence>
<dbReference type="EMBL" id="CP024955">
    <property type="protein sequence ID" value="ATY83737.1"/>
    <property type="molecule type" value="Genomic_DNA"/>
</dbReference>
<dbReference type="KEGG" id="kyr:CVV65_01020"/>
<sequence>MGREESLAGSILARCSVNHRIRLDVKAPGLSGERVESGQLTRGRFIEPFGGCLPAYPVAVTKGEKPLATKAIKTFRTGSVGAGQV</sequence>
<reference evidence="3" key="1">
    <citation type="submission" date="2017-11" db="EMBL/GenBank/DDBJ databases">
        <title>Complete Genome Sequence of Kyrpidia sp. Strain EA-1, a thermophilic, hydrogen-oxidizing Bacterium, isolated from the Azores.</title>
        <authorList>
            <person name="Reiner J.E."/>
            <person name="Lapp C.J."/>
            <person name="Bunk B."/>
            <person name="Gescher J."/>
        </authorList>
    </citation>
    <scope>NUCLEOTIDE SEQUENCE [LARGE SCALE GENOMIC DNA]</scope>
    <source>
        <strain evidence="3">EA-1</strain>
    </source>
</reference>
<accession>A0A2K8N4A0</accession>
<dbReference type="EMBL" id="LR792683">
    <property type="protein sequence ID" value="CAB3390040.1"/>
    <property type="molecule type" value="Genomic_DNA"/>
</dbReference>
<name>A0A2K8N4A0_9BACL</name>
<reference evidence="1" key="2">
    <citation type="journal article" date="2018" name="Genome Announc.">
        <title>Complete Genome Sequence of Kyrpidia sp. Strain EA-1, a Thermophilic Knallgas Bacterium, Isolated from the Azores.</title>
        <authorList>
            <person name="Reiner J.E."/>
            <person name="Lapp C.J."/>
            <person name="Bunk B."/>
            <person name="Sproer C."/>
            <person name="Overmann J."/>
            <person name="Gescher J."/>
        </authorList>
    </citation>
    <scope>NUCLEOTIDE SEQUENCE</scope>
    <source>
        <strain evidence="1">EA-1</strain>
    </source>
</reference>
<proteinExistence type="predicted"/>
<protein>
    <submittedName>
        <fullName evidence="1">Uncharacterized protein</fullName>
    </submittedName>
</protein>
<reference evidence="2 4" key="3">
    <citation type="submission" date="2020-04" db="EMBL/GenBank/DDBJ databases">
        <authorList>
            <person name="Hogendoorn C."/>
        </authorList>
    </citation>
    <scope>NUCLEOTIDE SEQUENCE [LARGE SCALE GENOMIC DNA]</scope>
    <source>
        <strain evidence="2">COOX1</strain>
    </source>
</reference>
<evidence type="ECO:0000313" key="3">
    <source>
        <dbReference type="Proteomes" id="UP000231932"/>
    </source>
</evidence>
<dbReference type="AlphaFoldDB" id="A0A2K8N4A0"/>
<dbReference type="Proteomes" id="UP000231932">
    <property type="component" value="Chromosome"/>
</dbReference>
<keyword evidence="3" id="KW-1185">Reference proteome</keyword>
<dbReference type="Proteomes" id="UP000502196">
    <property type="component" value="Chromosome"/>
</dbReference>
<organism evidence="1 3">
    <name type="scientific">Kyrpidia spormannii</name>
    <dbReference type="NCBI Taxonomy" id="2055160"/>
    <lineage>
        <taxon>Bacteria</taxon>
        <taxon>Bacillati</taxon>
        <taxon>Bacillota</taxon>
        <taxon>Bacilli</taxon>
        <taxon>Bacillales</taxon>
        <taxon>Alicyclobacillaceae</taxon>
        <taxon>Kyrpidia</taxon>
    </lineage>
</organism>
<evidence type="ECO:0000313" key="1">
    <source>
        <dbReference type="EMBL" id="ATY83737.1"/>
    </source>
</evidence>
<evidence type="ECO:0000313" key="4">
    <source>
        <dbReference type="Proteomes" id="UP000502196"/>
    </source>
</evidence>
<gene>
    <name evidence="2" type="ORF">COOX1_0209</name>
    <name evidence="1" type="ORF">CVV65_01020</name>
</gene>